<proteinExistence type="predicted"/>
<evidence type="ECO:0000313" key="1">
    <source>
        <dbReference type="EMBL" id="RSL18564.1"/>
    </source>
</evidence>
<sequence>MFRVSPSAGNAFVDGRSEKHLGLHQIIILNPNRSNTATAFEADTSSNTLKATVNPLDDALRDPES</sequence>
<protein>
    <submittedName>
        <fullName evidence="1">Uncharacterized protein</fullName>
    </submittedName>
</protein>
<accession>A0A428MNT2</accession>
<comment type="caution">
    <text evidence="1">The sequence shown here is derived from an EMBL/GenBank/DDBJ whole genome shotgun (WGS) entry which is preliminary data.</text>
</comment>
<name>A0A428MNT2_9BACT</name>
<dbReference type="Proteomes" id="UP000269669">
    <property type="component" value="Unassembled WGS sequence"/>
</dbReference>
<reference evidence="1 2" key="1">
    <citation type="submission" date="2018-12" db="EMBL/GenBank/DDBJ databases">
        <title>Sequencing of bacterial isolates from soil warming experiment in Harvard Forest, Massachusetts, USA.</title>
        <authorList>
            <person name="Deangelis K."/>
        </authorList>
    </citation>
    <scope>NUCLEOTIDE SEQUENCE [LARGE SCALE GENOMIC DNA]</scope>
    <source>
        <strain evidence="1 2">EB153</strain>
    </source>
</reference>
<dbReference type="EMBL" id="RSDW01000001">
    <property type="protein sequence ID" value="RSL18564.1"/>
    <property type="molecule type" value="Genomic_DNA"/>
</dbReference>
<gene>
    <name evidence="1" type="ORF">EDE15_4153</name>
</gene>
<evidence type="ECO:0000313" key="2">
    <source>
        <dbReference type="Proteomes" id="UP000269669"/>
    </source>
</evidence>
<keyword evidence="2" id="KW-1185">Reference proteome</keyword>
<organism evidence="1 2">
    <name type="scientific">Edaphobacter aggregans</name>
    <dbReference type="NCBI Taxonomy" id="570835"/>
    <lineage>
        <taxon>Bacteria</taxon>
        <taxon>Pseudomonadati</taxon>
        <taxon>Acidobacteriota</taxon>
        <taxon>Terriglobia</taxon>
        <taxon>Terriglobales</taxon>
        <taxon>Acidobacteriaceae</taxon>
        <taxon>Edaphobacter</taxon>
    </lineage>
</organism>
<dbReference type="AlphaFoldDB" id="A0A428MNT2"/>